<gene>
    <name evidence="2" type="ORF">CEXT_737221</name>
</gene>
<name>A0AAV4XSD8_CAEEX</name>
<sequence length="77" mass="8589">MVELVISRQETDLSPSPSLPRQLPPEKGEEEVGVVPWKRRDIFTYEVPLNDTGSAGLGSVKGKTSNTEKGPWIWGYF</sequence>
<dbReference type="PANTHER" id="PTHR16484:SF17">
    <property type="entry name" value="BAZOOKA, ISOFORM B"/>
    <property type="match status" value="1"/>
</dbReference>
<dbReference type="GO" id="GO:0051660">
    <property type="term" value="P:establishment of centrosome localization"/>
    <property type="evidence" value="ECO:0007669"/>
    <property type="project" value="TreeGrafter"/>
</dbReference>
<accession>A0AAV4XSD8</accession>
<dbReference type="PANTHER" id="PTHR16484">
    <property type="entry name" value="PARTITIONING DEFECTIVE 3 RELATED"/>
    <property type="match status" value="1"/>
</dbReference>
<evidence type="ECO:0000313" key="3">
    <source>
        <dbReference type="Proteomes" id="UP001054945"/>
    </source>
</evidence>
<keyword evidence="3" id="KW-1185">Reference proteome</keyword>
<dbReference type="GO" id="GO:0007155">
    <property type="term" value="P:cell adhesion"/>
    <property type="evidence" value="ECO:0007669"/>
    <property type="project" value="TreeGrafter"/>
</dbReference>
<dbReference type="GO" id="GO:0035091">
    <property type="term" value="F:phosphatidylinositol binding"/>
    <property type="evidence" value="ECO:0007669"/>
    <property type="project" value="TreeGrafter"/>
</dbReference>
<dbReference type="GO" id="GO:0016324">
    <property type="term" value="C:apical plasma membrane"/>
    <property type="evidence" value="ECO:0007669"/>
    <property type="project" value="TreeGrafter"/>
</dbReference>
<dbReference type="GO" id="GO:0043296">
    <property type="term" value="C:apical junction complex"/>
    <property type="evidence" value="ECO:0007669"/>
    <property type="project" value="TreeGrafter"/>
</dbReference>
<evidence type="ECO:0000256" key="1">
    <source>
        <dbReference type="SAM" id="MobiDB-lite"/>
    </source>
</evidence>
<dbReference type="GO" id="GO:0005938">
    <property type="term" value="C:cell cortex"/>
    <property type="evidence" value="ECO:0007669"/>
    <property type="project" value="TreeGrafter"/>
</dbReference>
<feature type="region of interest" description="Disordered" evidence="1">
    <location>
        <begin position="1"/>
        <end position="31"/>
    </location>
</feature>
<dbReference type="Proteomes" id="UP001054945">
    <property type="component" value="Unassembled WGS sequence"/>
</dbReference>
<dbReference type="AlphaFoldDB" id="A0AAV4XSD8"/>
<protein>
    <submittedName>
        <fullName evidence="2">Uncharacterized protein</fullName>
    </submittedName>
</protein>
<dbReference type="EMBL" id="BPLR01000808">
    <property type="protein sequence ID" value="GIY97614.1"/>
    <property type="molecule type" value="Genomic_DNA"/>
</dbReference>
<proteinExistence type="predicted"/>
<comment type="caution">
    <text evidence="2">The sequence shown here is derived from an EMBL/GenBank/DDBJ whole genome shotgun (WGS) entry which is preliminary data.</text>
</comment>
<reference evidence="2 3" key="1">
    <citation type="submission" date="2021-06" db="EMBL/GenBank/DDBJ databases">
        <title>Caerostris extrusa draft genome.</title>
        <authorList>
            <person name="Kono N."/>
            <person name="Arakawa K."/>
        </authorList>
    </citation>
    <scope>NUCLEOTIDE SEQUENCE [LARGE SCALE GENOMIC DNA]</scope>
</reference>
<organism evidence="2 3">
    <name type="scientific">Caerostris extrusa</name>
    <name type="common">Bark spider</name>
    <name type="synonym">Caerostris bankana</name>
    <dbReference type="NCBI Taxonomy" id="172846"/>
    <lineage>
        <taxon>Eukaryota</taxon>
        <taxon>Metazoa</taxon>
        <taxon>Ecdysozoa</taxon>
        <taxon>Arthropoda</taxon>
        <taxon>Chelicerata</taxon>
        <taxon>Arachnida</taxon>
        <taxon>Araneae</taxon>
        <taxon>Araneomorphae</taxon>
        <taxon>Entelegynae</taxon>
        <taxon>Araneoidea</taxon>
        <taxon>Araneidae</taxon>
        <taxon>Caerostris</taxon>
    </lineage>
</organism>
<dbReference type="GO" id="GO:0000226">
    <property type="term" value="P:microtubule cytoskeleton organization"/>
    <property type="evidence" value="ECO:0007669"/>
    <property type="project" value="TreeGrafter"/>
</dbReference>
<dbReference type="GO" id="GO:0008104">
    <property type="term" value="P:intracellular protein localization"/>
    <property type="evidence" value="ECO:0007669"/>
    <property type="project" value="TreeGrafter"/>
</dbReference>
<dbReference type="GO" id="GO:0005912">
    <property type="term" value="C:adherens junction"/>
    <property type="evidence" value="ECO:0007669"/>
    <property type="project" value="TreeGrafter"/>
</dbReference>
<dbReference type="GO" id="GO:0045197">
    <property type="term" value="P:establishment or maintenance of epithelial cell apical/basal polarity"/>
    <property type="evidence" value="ECO:0007669"/>
    <property type="project" value="TreeGrafter"/>
</dbReference>
<dbReference type="InterPro" id="IPR052213">
    <property type="entry name" value="PAR3"/>
</dbReference>
<evidence type="ECO:0000313" key="2">
    <source>
        <dbReference type="EMBL" id="GIY97614.1"/>
    </source>
</evidence>
<dbReference type="GO" id="GO:0030010">
    <property type="term" value="P:establishment of cell polarity"/>
    <property type="evidence" value="ECO:0007669"/>
    <property type="project" value="TreeGrafter"/>
</dbReference>